<evidence type="ECO:0000313" key="11">
    <source>
        <dbReference type="Proteomes" id="UP000444721"/>
    </source>
</evidence>
<dbReference type="Pfam" id="PF01602">
    <property type="entry name" value="Adaptin_N"/>
    <property type="match status" value="1"/>
</dbReference>
<proteinExistence type="inferred from homology"/>
<evidence type="ECO:0000259" key="9">
    <source>
        <dbReference type="Pfam" id="PF26171"/>
    </source>
</evidence>
<name>A0A6A5BZ13_NAEFO</name>
<dbReference type="GO" id="GO:0006896">
    <property type="term" value="P:Golgi to vacuole transport"/>
    <property type="evidence" value="ECO:0007669"/>
    <property type="project" value="TreeGrafter"/>
</dbReference>
<dbReference type="Pfam" id="PF26171">
    <property type="entry name" value="Mu_AP3"/>
    <property type="match status" value="1"/>
</dbReference>
<reference evidence="10 11" key="1">
    <citation type="journal article" date="2019" name="Sci. Rep.">
        <title>Nanopore sequencing improves the draft genome of the human pathogenic amoeba Naegleria fowleri.</title>
        <authorList>
            <person name="Liechti N."/>
            <person name="Schurch N."/>
            <person name="Bruggmann R."/>
            <person name="Wittwer M."/>
        </authorList>
    </citation>
    <scope>NUCLEOTIDE SEQUENCE [LARGE SCALE GENOMIC DNA]</scope>
    <source>
        <strain evidence="10 11">ATCC 30894</strain>
    </source>
</reference>
<dbReference type="InterPro" id="IPR016024">
    <property type="entry name" value="ARM-type_fold"/>
</dbReference>
<dbReference type="OrthoDB" id="10264595at2759"/>
<evidence type="ECO:0000259" key="8">
    <source>
        <dbReference type="Pfam" id="PF01602"/>
    </source>
</evidence>
<feature type="compositionally biased region" description="Basic residues" evidence="7">
    <location>
        <begin position="724"/>
        <end position="737"/>
    </location>
</feature>
<dbReference type="Gene3D" id="1.25.10.10">
    <property type="entry name" value="Leucine-rich Repeat Variant"/>
    <property type="match status" value="1"/>
</dbReference>
<evidence type="ECO:0000256" key="3">
    <source>
        <dbReference type="ARBA" id="ARBA00022448"/>
    </source>
</evidence>
<feature type="domain" description="AP-3 complex subunit delta Mu C-terminal" evidence="9">
    <location>
        <begin position="1019"/>
        <end position="1125"/>
    </location>
</feature>
<dbReference type="VEuPathDB" id="AmoebaDB:NF0007110"/>
<dbReference type="InterPro" id="IPR011989">
    <property type="entry name" value="ARM-like"/>
</dbReference>
<feature type="region of interest" description="Disordered" evidence="7">
    <location>
        <begin position="710"/>
        <end position="749"/>
    </location>
</feature>
<dbReference type="InterPro" id="IPR058898">
    <property type="entry name" value="Mu_AP3"/>
</dbReference>
<keyword evidence="3" id="KW-0813">Transport</keyword>
<dbReference type="AlphaFoldDB" id="A0A6A5BZ13"/>
<dbReference type="GeneID" id="68109613"/>
<dbReference type="GO" id="GO:0030123">
    <property type="term" value="C:AP-3 adaptor complex"/>
    <property type="evidence" value="ECO:0007669"/>
    <property type="project" value="InterPro"/>
</dbReference>
<keyword evidence="5" id="KW-0653">Protein transport</keyword>
<evidence type="ECO:0000256" key="1">
    <source>
        <dbReference type="ARBA" id="ARBA00004308"/>
    </source>
</evidence>
<sequence length="1131" mass="126703">MFEKSLQDMVKGIRANKNNEDAYIRSCIAEIKEELRSNDIKKKAVGVQKITYLHMLGYDMNWAAFHILEVMSSPIFTYKRIGYLAASLGFTPQTDVILLTHQLFRKELKSLNQYDTGLAVSAIANIATPDLAKDLASEILALLNSSRQYIRKKAVLCMYKIFIQYPDALRPSFPRLKEKLSDSHPSVVSAAVNVICELARRNPHNYLGMAPIFYKLLTNVNNNWTLIKIVKLMGALAPHEPRLAKKLVEPIANMISTTPAKSLLYECLVTVTVGMKEHMTVVKLAVDKLKQFVEDKDQNLKYLGLAGLNNLLSKYPKVISDMKDTIMECLEDQDITIRFRALDLLCGVVNQKNIKGIMSRLMKQLEKAEGDYRDFLIERIITSCSKDNYSSIANFKWYLDILIHLTNVKSAQHGKLIAQHIMDVLIRVKSLRQHGVNEMINLLTSPHLLTESSETSSVFDVLYAASWTIGEFITQADVDYKQVLEKLLQPQTASLPDRIKACYVQAITKIYAAAAAKGQTKPTEQQVQDLLGFDSSTLESQHQEGENEQLDNLPKQNNTKVDSELLSQLRTIIRDGFNKYFTSPDVEIQERCSTCLALLDIHEQLSKEGVDVGPEIESIFEDPLNPVLPGSQEKVPIPEGLDLDNWIGKSWELLVDESIFNQVPGLPSSEFASSNPFESENAHEGHEISDPNAPISNYQQYKDVFTIKSSKKKVQPTTPEAVPKKKTVKKVTKKKVKKPQEEEDEVPMQVSTEFEQIEGYIPTKSTKPVEVEDALSKIDLTQPIGADEQLPTIKAYPIGSSPIIPKKKEEPAKKKATKESKAEATTTKTKKKATTKEAAASSTKKKPKTVKQDSGKQLLDLLDEPTQPATEEKKVTKKKATTATKKAPEKKPSTGKKGLKLLCRDDHLKVYYNTKAFPLDANSLSIPISLENISDEDVNAIAYNIDSTMNLKFVRPGIQQTGVVRCGFSLSPESTNTLNPSFTCQSFVRQQQITGYIEYVLGTEDKHRLDFTMKIPSSMFFIQKRIVVDEFANLMKTNQLPYLSSTNCTLNEKIGDVNTAAKEIARQLRLTVVDSVPDQVYQMYGCSCQGHHLAVLVKAKSATTVSVELKTTDDTLSTSLIQEVALLFKEK</sequence>
<protein>
    <submittedName>
        <fullName evidence="10">Uncharacterized protein</fullName>
    </submittedName>
</protein>
<dbReference type="PANTHER" id="PTHR22781:SF12">
    <property type="entry name" value="AP-3 COMPLEX SUBUNIT DELTA-1"/>
    <property type="match status" value="1"/>
</dbReference>
<feature type="region of interest" description="Disordered" evidence="7">
    <location>
        <begin position="670"/>
        <end position="695"/>
    </location>
</feature>
<feature type="region of interest" description="Disordered" evidence="7">
    <location>
        <begin position="537"/>
        <end position="557"/>
    </location>
</feature>
<evidence type="ECO:0000256" key="6">
    <source>
        <dbReference type="ARBA" id="ARBA00023136"/>
    </source>
</evidence>
<feature type="compositionally biased region" description="Basic and acidic residues" evidence="7">
    <location>
        <begin position="806"/>
        <end position="822"/>
    </location>
</feature>
<feature type="compositionally biased region" description="Basic and acidic residues" evidence="7">
    <location>
        <begin position="680"/>
        <end position="689"/>
    </location>
</feature>
<keyword evidence="4" id="KW-0677">Repeat</keyword>
<dbReference type="EMBL" id="VFQX01000029">
    <property type="protein sequence ID" value="KAF0978575.1"/>
    <property type="molecule type" value="Genomic_DNA"/>
</dbReference>
<feature type="region of interest" description="Disordered" evidence="7">
    <location>
        <begin position="797"/>
        <end position="897"/>
    </location>
</feature>
<dbReference type="GO" id="GO:0010008">
    <property type="term" value="C:endosome membrane"/>
    <property type="evidence" value="ECO:0007669"/>
    <property type="project" value="TreeGrafter"/>
</dbReference>
<dbReference type="InterPro" id="IPR017105">
    <property type="entry name" value="AP3_complex_dsu"/>
</dbReference>
<evidence type="ECO:0000256" key="2">
    <source>
        <dbReference type="ARBA" id="ARBA00006613"/>
    </source>
</evidence>
<gene>
    <name evidence="10" type="ORF">FDP41_002395</name>
</gene>
<accession>A0A6A5BZ13</accession>
<keyword evidence="6" id="KW-0472">Membrane</keyword>
<dbReference type="InterPro" id="IPR002553">
    <property type="entry name" value="Clathrin/coatomer_adapt-like_N"/>
</dbReference>
<dbReference type="VEuPathDB" id="AmoebaDB:NfTy_041980"/>
<dbReference type="VEuPathDB" id="AmoebaDB:FDP41_002395"/>
<dbReference type="Proteomes" id="UP000444721">
    <property type="component" value="Unassembled WGS sequence"/>
</dbReference>
<comment type="similarity">
    <text evidence="2">Belongs to the adaptor complexes large subunit family.</text>
</comment>
<comment type="caution">
    <text evidence="10">The sequence shown here is derived from an EMBL/GenBank/DDBJ whole genome shotgun (WGS) entry which is preliminary data.</text>
</comment>
<dbReference type="RefSeq" id="XP_044563288.1">
    <property type="nucleotide sequence ID" value="XM_044705584.1"/>
</dbReference>
<feature type="domain" description="Clathrin/coatomer adaptor adaptin-like N-terminal" evidence="8">
    <location>
        <begin position="20"/>
        <end position="542"/>
    </location>
</feature>
<organism evidence="10 11">
    <name type="scientific">Naegleria fowleri</name>
    <name type="common">Brain eating amoeba</name>
    <dbReference type="NCBI Taxonomy" id="5763"/>
    <lineage>
        <taxon>Eukaryota</taxon>
        <taxon>Discoba</taxon>
        <taxon>Heterolobosea</taxon>
        <taxon>Tetramitia</taxon>
        <taxon>Eutetramitia</taxon>
        <taxon>Vahlkampfiidae</taxon>
        <taxon>Naegleria</taxon>
    </lineage>
</organism>
<dbReference type="GO" id="GO:0006623">
    <property type="term" value="P:protein targeting to vacuole"/>
    <property type="evidence" value="ECO:0007669"/>
    <property type="project" value="TreeGrafter"/>
</dbReference>
<dbReference type="SUPFAM" id="SSF48371">
    <property type="entry name" value="ARM repeat"/>
    <property type="match status" value="1"/>
</dbReference>
<dbReference type="PANTHER" id="PTHR22781">
    <property type="entry name" value="DELTA ADAPTIN-RELATED"/>
    <property type="match status" value="1"/>
</dbReference>
<evidence type="ECO:0000313" key="10">
    <source>
        <dbReference type="EMBL" id="KAF0978575.1"/>
    </source>
</evidence>
<evidence type="ECO:0000256" key="4">
    <source>
        <dbReference type="ARBA" id="ARBA00022737"/>
    </source>
</evidence>
<evidence type="ECO:0000256" key="7">
    <source>
        <dbReference type="SAM" id="MobiDB-lite"/>
    </source>
</evidence>
<keyword evidence="11" id="KW-1185">Reference proteome</keyword>
<dbReference type="OMA" id="FESENAH"/>
<evidence type="ECO:0000256" key="5">
    <source>
        <dbReference type="ARBA" id="ARBA00022927"/>
    </source>
</evidence>
<comment type="subcellular location">
    <subcellularLocation>
        <location evidence="1">Endomembrane system</location>
    </subcellularLocation>
</comment>